<dbReference type="OrthoDB" id="1734998at2759"/>
<evidence type="ECO:0000313" key="1">
    <source>
        <dbReference type="EMBL" id="KAF6149907.1"/>
    </source>
</evidence>
<sequence length="99" mass="11169">MLSIYSRLNEVCPRDNGILTKQKILSARNEDVKAINAAALSMFPEELIMFLTADKLKVEREGEHYPTEYLNSFDPPGLPPFKLELKAGLRDLPHSKLIG</sequence>
<comment type="caution">
    <text evidence="1">The sequence shown here is derived from an EMBL/GenBank/DDBJ whole genome shotgun (WGS) entry which is preliminary data.</text>
</comment>
<dbReference type="EMBL" id="JACGCM010001775">
    <property type="protein sequence ID" value="KAF6149907.1"/>
    <property type="molecule type" value="Genomic_DNA"/>
</dbReference>
<dbReference type="Proteomes" id="UP000541444">
    <property type="component" value="Unassembled WGS sequence"/>
</dbReference>
<keyword evidence="2" id="KW-1185">Reference proteome</keyword>
<dbReference type="PANTHER" id="PTHR10492">
    <property type="match status" value="1"/>
</dbReference>
<gene>
    <name evidence="1" type="ORF">GIB67_008628</name>
</gene>
<evidence type="ECO:0008006" key="3">
    <source>
        <dbReference type="Google" id="ProtNLM"/>
    </source>
</evidence>
<accession>A0A7J7M4V7</accession>
<dbReference type="AlphaFoldDB" id="A0A7J7M4V7"/>
<proteinExistence type="predicted"/>
<protein>
    <recommendedName>
        <fullName evidence="3">ATP-dependent DNA helicase</fullName>
    </recommendedName>
</protein>
<reference evidence="1 2" key="1">
    <citation type="journal article" date="2020" name="IScience">
        <title>Genome Sequencing of the Endangered Kingdonia uniflora (Circaeasteraceae, Ranunculales) Reveals Potential Mechanisms of Evolutionary Specialization.</title>
        <authorList>
            <person name="Sun Y."/>
            <person name="Deng T."/>
            <person name="Zhang A."/>
            <person name="Moore M.J."/>
            <person name="Landis J.B."/>
            <person name="Lin N."/>
            <person name="Zhang H."/>
            <person name="Zhang X."/>
            <person name="Huang J."/>
            <person name="Zhang X."/>
            <person name="Sun H."/>
            <person name="Wang H."/>
        </authorList>
    </citation>
    <scope>NUCLEOTIDE SEQUENCE [LARGE SCALE GENOMIC DNA]</scope>
    <source>
        <strain evidence="1">TB1705</strain>
        <tissue evidence="1">Leaf</tissue>
    </source>
</reference>
<dbReference type="PANTHER" id="PTHR10492:SF57">
    <property type="entry name" value="ATP-DEPENDENT DNA HELICASE"/>
    <property type="match status" value="1"/>
</dbReference>
<organism evidence="1 2">
    <name type="scientific">Kingdonia uniflora</name>
    <dbReference type="NCBI Taxonomy" id="39325"/>
    <lineage>
        <taxon>Eukaryota</taxon>
        <taxon>Viridiplantae</taxon>
        <taxon>Streptophyta</taxon>
        <taxon>Embryophyta</taxon>
        <taxon>Tracheophyta</taxon>
        <taxon>Spermatophyta</taxon>
        <taxon>Magnoliopsida</taxon>
        <taxon>Ranunculales</taxon>
        <taxon>Circaeasteraceae</taxon>
        <taxon>Kingdonia</taxon>
    </lineage>
</organism>
<evidence type="ECO:0000313" key="2">
    <source>
        <dbReference type="Proteomes" id="UP000541444"/>
    </source>
</evidence>
<name>A0A7J7M4V7_9MAGN</name>